<keyword evidence="3" id="KW-0489">Methyltransferase</keyword>
<comment type="caution">
    <text evidence="3">The sequence shown here is derived from an EMBL/GenBank/DDBJ whole genome shotgun (WGS) entry which is preliminary data.</text>
</comment>
<dbReference type="InterPro" id="IPR041698">
    <property type="entry name" value="Methyltransf_25"/>
</dbReference>
<dbReference type="AlphaFoldDB" id="A0A4Q9GSB5"/>
<sequence>MTSYDDSTYPTQPTFGSGGDEPYANALRGNAPVTLVKQESQGSLLTRTTMDVSRWNAEADDADLSLLRAATGPLLDIGCGPGRMVRAARDVGLEVLGIDVSATAIEIAREAGLDVLHGSIFEAVPREGEWQTALLVDGNVGIGGDVSALLERCTQLLTPTGDLVVELHSDKSRDIQFTATLLDTRGGESESFPWAEIGLDAIVELGARHGLELRQSWVSGERAFCRLSAR</sequence>
<feature type="region of interest" description="Disordered" evidence="1">
    <location>
        <begin position="1"/>
        <end position="23"/>
    </location>
</feature>
<dbReference type="Pfam" id="PF13649">
    <property type="entry name" value="Methyltransf_25"/>
    <property type="match status" value="1"/>
</dbReference>
<dbReference type="InterPro" id="IPR029063">
    <property type="entry name" value="SAM-dependent_MTases_sf"/>
</dbReference>
<feature type="domain" description="Methyltransferase" evidence="2">
    <location>
        <begin position="75"/>
        <end position="161"/>
    </location>
</feature>
<protein>
    <submittedName>
        <fullName evidence="3">Class I SAM-dependent methyltransferase</fullName>
    </submittedName>
</protein>
<dbReference type="GO" id="GO:0008168">
    <property type="term" value="F:methyltransferase activity"/>
    <property type="evidence" value="ECO:0007669"/>
    <property type="project" value="UniProtKB-KW"/>
</dbReference>
<gene>
    <name evidence="3" type="ORF">EYE40_08780</name>
</gene>
<dbReference type="RefSeq" id="WP_130981586.1">
    <property type="nucleotide sequence ID" value="NZ_SISG01000001.1"/>
</dbReference>
<evidence type="ECO:0000313" key="4">
    <source>
        <dbReference type="Proteomes" id="UP000294194"/>
    </source>
</evidence>
<dbReference type="Gene3D" id="3.40.50.150">
    <property type="entry name" value="Vaccinia Virus protein VP39"/>
    <property type="match status" value="1"/>
</dbReference>
<accession>A0A4Q9GSB5</accession>
<evidence type="ECO:0000256" key="1">
    <source>
        <dbReference type="SAM" id="MobiDB-lite"/>
    </source>
</evidence>
<organism evidence="3 4">
    <name type="scientific">Glaciihabitans arcticus</name>
    <dbReference type="NCBI Taxonomy" id="2668039"/>
    <lineage>
        <taxon>Bacteria</taxon>
        <taxon>Bacillati</taxon>
        <taxon>Actinomycetota</taxon>
        <taxon>Actinomycetes</taxon>
        <taxon>Micrococcales</taxon>
        <taxon>Microbacteriaceae</taxon>
        <taxon>Glaciihabitans</taxon>
    </lineage>
</organism>
<dbReference type="EMBL" id="SISG01000001">
    <property type="protein sequence ID" value="TBN57475.1"/>
    <property type="molecule type" value="Genomic_DNA"/>
</dbReference>
<dbReference type="CDD" id="cd02440">
    <property type="entry name" value="AdoMet_MTases"/>
    <property type="match status" value="1"/>
</dbReference>
<keyword evidence="4" id="KW-1185">Reference proteome</keyword>
<dbReference type="GO" id="GO:0032259">
    <property type="term" value="P:methylation"/>
    <property type="evidence" value="ECO:0007669"/>
    <property type="project" value="UniProtKB-KW"/>
</dbReference>
<dbReference type="Proteomes" id="UP000294194">
    <property type="component" value="Unassembled WGS sequence"/>
</dbReference>
<name>A0A4Q9GSB5_9MICO</name>
<feature type="compositionally biased region" description="Polar residues" evidence="1">
    <location>
        <begin position="1"/>
        <end position="15"/>
    </location>
</feature>
<evidence type="ECO:0000313" key="3">
    <source>
        <dbReference type="EMBL" id="TBN57475.1"/>
    </source>
</evidence>
<dbReference type="SUPFAM" id="SSF53335">
    <property type="entry name" value="S-adenosyl-L-methionine-dependent methyltransferases"/>
    <property type="match status" value="1"/>
</dbReference>
<keyword evidence="3" id="KW-0808">Transferase</keyword>
<evidence type="ECO:0000259" key="2">
    <source>
        <dbReference type="Pfam" id="PF13649"/>
    </source>
</evidence>
<reference evidence="4" key="1">
    <citation type="submission" date="2019-02" db="EMBL/GenBank/DDBJ databases">
        <title>Glaciihabitans arcticus sp. nov., a psychrotolerant bacterium isolated from polar soil.</title>
        <authorList>
            <person name="Dahal R.H."/>
        </authorList>
    </citation>
    <scope>NUCLEOTIDE SEQUENCE [LARGE SCALE GENOMIC DNA]</scope>
    <source>
        <strain evidence="4">RP-3-7</strain>
    </source>
</reference>
<proteinExistence type="predicted"/>